<dbReference type="Pfam" id="PF25818">
    <property type="entry name" value="MTRES1_C"/>
    <property type="match status" value="1"/>
</dbReference>
<dbReference type="STRING" id="6205.A0A0R3WU79"/>
<dbReference type="PANTHER" id="PTHR13633">
    <property type="entry name" value="MITOCHONDRIAL TRANSCRIPTION RESCUE FACTOR 1"/>
    <property type="match status" value="1"/>
</dbReference>
<dbReference type="WBParaSite" id="TTAC_0000431901-mRNA-1">
    <property type="protein sequence ID" value="TTAC_0000431901-mRNA-1"/>
    <property type="gene ID" value="TTAC_0000431901"/>
</dbReference>
<sequence>MPRLWLQTVFRTFVPSRLLIRVKNAPYSGYLHMESSYGLIGRVITTQMQTIRFDKVVRKGLNMTQSDFEKAFYDRRFRLNKEQPFKKSCNVNEGDMLDLIVREEDGKIYGKRVVLEKIAKNGASFCVVLRCVRQIHQLYADCYHS</sequence>
<dbReference type="EMBL" id="UYWX01004116">
    <property type="protein sequence ID" value="VDM24645.1"/>
    <property type="molecule type" value="Genomic_DNA"/>
</dbReference>
<dbReference type="GO" id="GO:1903108">
    <property type="term" value="P:regulation of mitochondrial transcription"/>
    <property type="evidence" value="ECO:0007669"/>
    <property type="project" value="TreeGrafter"/>
</dbReference>
<evidence type="ECO:0000313" key="4">
    <source>
        <dbReference type="WBParaSite" id="TTAC_0000431901-mRNA-1"/>
    </source>
</evidence>
<dbReference type="GO" id="GO:0005739">
    <property type="term" value="C:mitochondrion"/>
    <property type="evidence" value="ECO:0007669"/>
    <property type="project" value="TreeGrafter"/>
</dbReference>
<evidence type="ECO:0000313" key="3">
    <source>
        <dbReference type="Proteomes" id="UP000274429"/>
    </source>
</evidence>
<protein>
    <submittedName>
        <fullName evidence="4">CDC48_N domain-containing protein</fullName>
    </submittedName>
</protein>
<gene>
    <name evidence="2" type="ORF">TTAC_LOCUS4305</name>
</gene>
<keyword evidence="3" id="KW-1185">Reference proteome</keyword>
<organism evidence="4">
    <name type="scientific">Hydatigena taeniaeformis</name>
    <name type="common">Feline tapeworm</name>
    <name type="synonym">Taenia taeniaeformis</name>
    <dbReference type="NCBI Taxonomy" id="6205"/>
    <lineage>
        <taxon>Eukaryota</taxon>
        <taxon>Metazoa</taxon>
        <taxon>Spiralia</taxon>
        <taxon>Lophotrochozoa</taxon>
        <taxon>Platyhelminthes</taxon>
        <taxon>Cestoda</taxon>
        <taxon>Eucestoda</taxon>
        <taxon>Cyclophyllidea</taxon>
        <taxon>Taeniidae</taxon>
        <taxon>Hydatigera</taxon>
    </lineage>
</organism>
<dbReference type="InterPro" id="IPR057896">
    <property type="entry name" value="MTRES1_C"/>
</dbReference>
<evidence type="ECO:0000313" key="2">
    <source>
        <dbReference type="EMBL" id="VDM24645.1"/>
    </source>
</evidence>
<proteinExistence type="predicted"/>
<feature type="domain" description="Mitochondrial transcription rescue factor 1 C-terminal" evidence="1">
    <location>
        <begin position="46"/>
        <end position="122"/>
    </location>
</feature>
<name>A0A0R3WU79_HYDTA</name>
<dbReference type="PANTHER" id="PTHR13633:SF3">
    <property type="entry name" value="MITOCHONDRIAL TRANSCRIPTION RESCUE FACTOR 1"/>
    <property type="match status" value="1"/>
</dbReference>
<dbReference type="AlphaFoldDB" id="A0A0R3WU79"/>
<reference evidence="2 3" key="2">
    <citation type="submission" date="2018-11" db="EMBL/GenBank/DDBJ databases">
        <authorList>
            <consortium name="Pathogen Informatics"/>
        </authorList>
    </citation>
    <scope>NUCLEOTIDE SEQUENCE [LARGE SCALE GENOMIC DNA]</scope>
</reference>
<dbReference type="OrthoDB" id="4150at2759"/>
<dbReference type="Proteomes" id="UP000274429">
    <property type="component" value="Unassembled WGS sequence"/>
</dbReference>
<dbReference type="GO" id="GO:0003723">
    <property type="term" value="F:RNA binding"/>
    <property type="evidence" value="ECO:0007669"/>
    <property type="project" value="TreeGrafter"/>
</dbReference>
<accession>A0A0R3WU79</accession>
<reference evidence="4" key="1">
    <citation type="submission" date="2017-02" db="UniProtKB">
        <authorList>
            <consortium name="WormBaseParasite"/>
        </authorList>
    </citation>
    <scope>IDENTIFICATION</scope>
</reference>
<evidence type="ECO:0000259" key="1">
    <source>
        <dbReference type="Pfam" id="PF25818"/>
    </source>
</evidence>